<protein>
    <submittedName>
        <fullName evidence="3">Uncharacterized protein LOC117571116</fullName>
    </submittedName>
</protein>
<gene>
    <name evidence="3" type="primary">LOC117571116</name>
</gene>
<feature type="chain" id="PRO_5028275008" evidence="1">
    <location>
        <begin position="19"/>
        <end position="106"/>
    </location>
</feature>
<evidence type="ECO:0000313" key="2">
    <source>
        <dbReference type="Proteomes" id="UP000515160"/>
    </source>
</evidence>
<evidence type="ECO:0000313" key="3">
    <source>
        <dbReference type="RefSeq" id="XP_034109002.1"/>
    </source>
</evidence>
<dbReference type="GeneID" id="117571116"/>
<dbReference type="AlphaFoldDB" id="A0A6P8YTD6"/>
<name>A0A6P8YTD6_DROAB</name>
<reference evidence="3" key="1">
    <citation type="submission" date="2025-08" db="UniProtKB">
        <authorList>
            <consortium name="RefSeq"/>
        </authorList>
    </citation>
    <scope>IDENTIFICATION</scope>
    <source>
        <strain evidence="3">15112-1751.03</strain>
        <tissue evidence="3">Whole Adult</tissue>
    </source>
</reference>
<accession>A0A6P8YTD6</accession>
<evidence type="ECO:0000256" key="1">
    <source>
        <dbReference type="SAM" id="SignalP"/>
    </source>
</evidence>
<proteinExistence type="predicted"/>
<feature type="signal peptide" evidence="1">
    <location>
        <begin position="1"/>
        <end position="18"/>
    </location>
</feature>
<dbReference type="Proteomes" id="UP000515160">
    <property type="component" value="Chromosome 3"/>
</dbReference>
<sequence length="106" mass="11863">MKLLLLGCLLLAVSLCRSSVIPTVPVAAPVPVPGVLPLPTSHQFVTRHYNGLYVPTTTTSTAWPAWSTYPTTYYKYGGGYPTYTYPYSYSYGYYPGYNYGYGYKSW</sequence>
<keyword evidence="1" id="KW-0732">Signal</keyword>
<keyword evidence="2" id="KW-1185">Reference proteome</keyword>
<dbReference type="RefSeq" id="XP_034109002.1">
    <property type="nucleotide sequence ID" value="XM_034253111.2"/>
</dbReference>
<organism evidence="2 3">
    <name type="scientific">Drosophila albomicans</name>
    <name type="common">Fruit fly</name>
    <dbReference type="NCBI Taxonomy" id="7291"/>
    <lineage>
        <taxon>Eukaryota</taxon>
        <taxon>Metazoa</taxon>
        <taxon>Ecdysozoa</taxon>
        <taxon>Arthropoda</taxon>
        <taxon>Hexapoda</taxon>
        <taxon>Insecta</taxon>
        <taxon>Pterygota</taxon>
        <taxon>Neoptera</taxon>
        <taxon>Endopterygota</taxon>
        <taxon>Diptera</taxon>
        <taxon>Brachycera</taxon>
        <taxon>Muscomorpha</taxon>
        <taxon>Ephydroidea</taxon>
        <taxon>Drosophilidae</taxon>
        <taxon>Drosophila</taxon>
    </lineage>
</organism>